<keyword evidence="9" id="KW-0998">Cell outer membrane</keyword>
<comment type="subcellular location">
    <subcellularLocation>
        <location evidence="1 10">Cell outer membrane</location>
    </subcellularLocation>
</comment>
<name>A0A0D6N4X8_9PROT</name>
<comment type="similarity">
    <text evidence="2">Belongs to the bacterial secretin family. GSP D subfamily.</text>
</comment>
<dbReference type="Pfam" id="PF03958">
    <property type="entry name" value="Secretin_N"/>
    <property type="match status" value="2"/>
</dbReference>
<keyword evidence="8" id="KW-0472">Membrane</keyword>
<reference evidence="16 18" key="2">
    <citation type="submission" date="2019-07" db="EMBL/GenBank/DDBJ databases">
        <title>Whole genome shotgun sequence of Acetobacter cibinongensis NBRC 16605.</title>
        <authorList>
            <person name="Hosoyama A."/>
            <person name="Uohara A."/>
            <person name="Ohji S."/>
            <person name="Ichikawa N."/>
        </authorList>
    </citation>
    <scope>NUCLEOTIDE SEQUENCE [LARGE SCALE GENOMIC DNA]</scope>
    <source>
        <strain evidence="16 18">NBRC 16605</strain>
    </source>
</reference>
<evidence type="ECO:0000256" key="2">
    <source>
        <dbReference type="ARBA" id="ARBA00006980"/>
    </source>
</evidence>
<dbReference type="GO" id="GO:0015628">
    <property type="term" value="P:protein secretion by the type II secretion system"/>
    <property type="evidence" value="ECO:0007669"/>
    <property type="project" value="InterPro"/>
</dbReference>
<organism evidence="15 17">
    <name type="scientific">Acetobacter cibinongensis</name>
    <dbReference type="NCBI Taxonomy" id="146475"/>
    <lineage>
        <taxon>Bacteria</taxon>
        <taxon>Pseudomonadati</taxon>
        <taxon>Pseudomonadota</taxon>
        <taxon>Alphaproteobacteria</taxon>
        <taxon>Acetobacterales</taxon>
        <taxon>Acetobacteraceae</taxon>
        <taxon>Acetobacter</taxon>
    </lineage>
</organism>
<evidence type="ECO:0000259" key="13">
    <source>
        <dbReference type="Pfam" id="PF03958"/>
    </source>
</evidence>
<dbReference type="InterPro" id="IPR005644">
    <property type="entry name" value="NolW-like"/>
</dbReference>
<evidence type="ECO:0000313" key="16">
    <source>
        <dbReference type="EMBL" id="GEL59760.1"/>
    </source>
</evidence>
<evidence type="ECO:0000256" key="1">
    <source>
        <dbReference type="ARBA" id="ARBA00004442"/>
    </source>
</evidence>
<keyword evidence="4" id="KW-1134">Transmembrane beta strand</keyword>
<accession>A0A6N3SQW4</accession>
<feature type="domain" description="NolW-like" evidence="13">
    <location>
        <begin position="317"/>
        <end position="473"/>
    </location>
</feature>
<dbReference type="GO" id="GO:0015627">
    <property type="term" value="C:type II protein secretion system complex"/>
    <property type="evidence" value="ECO:0007669"/>
    <property type="project" value="InterPro"/>
</dbReference>
<dbReference type="PANTHER" id="PTHR30332:SF25">
    <property type="entry name" value="SECRETIN XPSD"/>
    <property type="match status" value="1"/>
</dbReference>
<dbReference type="STRING" id="1231339.Abci_014_040"/>
<proteinExistence type="inferred from homology"/>
<evidence type="ECO:0000256" key="11">
    <source>
        <dbReference type="SAM" id="MobiDB-lite"/>
    </source>
</evidence>
<feature type="compositionally biased region" description="Polar residues" evidence="11">
    <location>
        <begin position="643"/>
        <end position="653"/>
    </location>
</feature>
<evidence type="ECO:0000259" key="12">
    <source>
        <dbReference type="Pfam" id="PF00263"/>
    </source>
</evidence>
<protein>
    <submittedName>
        <fullName evidence="15">General secretion pathway protein D</fullName>
    </submittedName>
</protein>
<evidence type="ECO:0000313" key="15">
    <source>
        <dbReference type="EMBL" id="GAN60628.1"/>
    </source>
</evidence>
<feature type="domain" description="NolW-like" evidence="13">
    <location>
        <begin position="173"/>
        <end position="228"/>
    </location>
</feature>
<reference evidence="15 17" key="1">
    <citation type="submission" date="2012-11" db="EMBL/GenBank/DDBJ databases">
        <title>Whole genome sequence of Acetobacter cibinongensis 4H-1.</title>
        <authorList>
            <person name="Azuma Y."/>
            <person name="Higashiura N."/>
            <person name="Hirakawa H."/>
            <person name="Matsushita K."/>
        </authorList>
    </citation>
    <scope>NUCLEOTIDE SEQUENCE [LARGE SCALE GENOMIC DNA]</scope>
    <source>
        <strain evidence="15 17">4H-1</strain>
    </source>
</reference>
<evidence type="ECO:0000256" key="9">
    <source>
        <dbReference type="ARBA" id="ARBA00023237"/>
    </source>
</evidence>
<dbReference type="Gene3D" id="3.30.1370.120">
    <property type="match status" value="2"/>
</dbReference>
<dbReference type="PANTHER" id="PTHR30332">
    <property type="entry name" value="PROBABLE GENERAL SECRETION PATHWAY PROTEIN D"/>
    <property type="match status" value="1"/>
</dbReference>
<dbReference type="InterPro" id="IPR038591">
    <property type="entry name" value="NolW-like_sf"/>
</dbReference>
<dbReference type="InterPro" id="IPR049371">
    <property type="entry name" value="GspD-like_N0"/>
</dbReference>
<accession>A0A0D6N4X8</accession>
<keyword evidence="5" id="KW-0812">Transmembrane</keyword>
<evidence type="ECO:0000256" key="4">
    <source>
        <dbReference type="ARBA" id="ARBA00022452"/>
    </source>
</evidence>
<feature type="region of interest" description="Disordered" evidence="11">
    <location>
        <begin position="633"/>
        <end position="653"/>
    </location>
</feature>
<dbReference type="InterPro" id="IPR001775">
    <property type="entry name" value="GspD/PilQ"/>
</dbReference>
<dbReference type="InterPro" id="IPR013356">
    <property type="entry name" value="T2SS_GspD"/>
</dbReference>
<feature type="domain" description="Type II/III secretion system secretin-like" evidence="12">
    <location>
        <begin position="547"/>
        <end position="717"/>
    </location>
</feature>
<dbReference type="Gene3D" id="3.55.50.30">
    <property type="match status" value="1"/>
</dbReference>
<sequence length="766" mass="79723">MPHILRRFSAASLLLSIAGCTQKPPELAPLPVPAHDIRATVREDGAVAPLPANGQTFVRMGSGTRGGMPGTAISGGGDISLNFADTDIHAVTEQILGGILHVNYMIDPSVQGTATLHTAQPLRRDQLIPTLRVLLAGANATLVTQSGLYRVVSLSSGGRGPGSGAGSGNSTTAIPLRYTNAASIAKLIQPVVQGGGHVAADPDSNTIILSGDPATRETLTELVHTFDTDTLAGQSYLLLPATTGTVSELSQALKNALGVRRTSGDGTGTESIRLFPMPSIDSILVTARQPRLIEDARRAFSVIEAGRKQTVRNWSAFYLQNGRANDVAYVLQQAFTPEHVTAVPTPSPKQQTGMASNNSNSSSGFGSMSGASGLGSSQSGSLMSGNSSGDSSSSAFGGSLNGNSGQNQTTNQNDGISNNPLLGGLGNMSENNENSSHIRIIPDLQNNSILVYGTRAETETITAMLHKIDIMPLQVMVDATVAEVTLNDSLEYGTQFFFKSGGINGVLSNATQSLGAANLVSSQLSSSFPGFVLGGSGQGGAPFVINALQSVTKVRVLSSPQIMVVDNQPASLMVGNLVPYLTGATTSVVTSNSTITNSINYQPTGVILQVTPHVSNTGLVTLDISQQVSSVSSTTTSTGSSGINSPTFSQRQVSSRVAIEDGQTVGLAGLITDNASRGNQGLPWLKDIPILGMLGSQQTNLRERTELLVLITPHVIRSQNDARAMTEDLRRNLAQSAALAPELAHTQQTGSPDPQQRILKAIGLHD</sequence>
<dbReference type="PRINTS" id="PR00811">
    <property type="entry name" value="BCTERIALGSPD"/>
</dbReference>
<evidence type="ECO:0000256" key="10">
    <source>
        <dbReference type="RuleBase" id="RU004004"/>
    </source>
</evidence>
<evidence type="ECO:0000256" key="7">
    <source>
        <dbReference type="ARBA" id="ARBA00022927"/>
    </source>
</evidence>
<dbReference type="PROSITE" id="PS51257">
    <property type="entry name" value="PROKAR_LIPOPROTEIN"/>
    <property type="match status" value="1"/>
</dbReference>
<dbReference type="Proteomes" id="UP000032671">
    <property type="component" value="Unassembled WGS sequence"/>
</dbReference>
<keyword evidence="18" id="KW-1185">Reference proteome</keyword>
<evidence type="ECO:0000256" key="3">
    <source>
        <dbReference type="ARBA" id="ARBA00022448"/>
    </source>
</evidence>
<keyword evidence="7" id="KW-0653">Protein transport</keyword>
<dbReference type="Pfam" id="PF00263">
    <property type="entry name" value="Secretin"/>
    <property type="match status" value="1"/>
</dbReference>
<feature type="compositionally biased region" description="Low complexity" evidence="11">
    <location>
        <begin position="353"/>
        <end position="413"/>
    </location>
</feature>
<dbReference type="GO" id="GO:0009279">
    <property type="term" value="C:cell outer membrane"/>
    <property type="evidence" value="ECO:0007669"/>
    <property type="project" value="UniProtKB-SubCell"/>
</dbReference>
<dbReference type="Proteomes" id="UP000321891">
    <property type="component" value="Unassembled WGS sequence"/>
</dbReference>
<evidence type="ECO:0000256" key="6">
    <source>
        <dbReference type="ARBA" id="ARBA00022729"/>
    </source>
</evidence>
<feature type="region of interest" description="Disordered" evidence="11">
    <location>
        <begin position="341"/>
        <end position="430"/>
    </location>
</feature>
<dbReference type="AlphaFoldDB" id="A0A0D6N4X8"/>
<dbReference type="EMBL" id="BAMV01000014">
    <property type="protein sequence ID" value="GAN60628.1"/>
    <property type="molecule type" value="Genomic_DNA"/>
</dbReference>
<dbReference type="InterPro" id="IPR050810">
    <property type="entry name" value="Bact_Secretion_Sys_Channel"/>
</dbReference>
<evidence type="ECO:0000256" key="8">
    <source>
        <dbReference type="ARBA" id="ARBA00023136"/>
    </source>
</evidence>
<dbReference type="EMBL" id="BJVU01000013">
    <property type="protein sequence ID" value="GEL59760.1"/>
    <property type="molecule type" value="Genomic_DNA"/>
</dbReference>
<keyword evidence="3 10" id="KW-0813">Transport</keyword>
<gene>
    <name evidence="15" type="ORF">Abci_014_040</name>
    <name evidence="16" type="ORF">ACI01nite_23620</name>
</gene>
<keyword evidence="6" id="KW-0732">Signal</keyword>
<dbReference type="InterPro" id="IPR004846">
    <property type="entry name" value="T2SS/T3SS_dom"/>
</dbReference>
<comment type="caution">
    <text evidence="15">The sequence shown here is derived from an EMBL/GenBank/DDBJ whole genome shotgun (WGS) entry which is preliminary data.</text>
</comment>
<dbReference type="Pfam" id="PF21305">
    <property type="entry name" value="type_II_gspD_N0"/>
    <property type="match status" value="1"/>
</dbReference>
<evidence type="ECO:0000259" key="14">
    <source>
        <dbReference type="Pfam" id="PF21305"/>
    </source>
</evidence>
<feature type="compositionally biased region" description="Low complexity" evidence="11">
    <location>
        <begin position="633"/>
        <end position="642"/>
    </location>
</feature>
<dbReference type="RefSeq" id="WP_048838686.1">
    <property type="nucleotide sequence ID" value="NZ_BAMV01000014.1"/>
</dbReference>
<dbReference type="PRINTS" id="PR01032">
    <property type="entry name" value="PHAGEIV"/>
</dbReference>
<evidence type="ECO:0000313" key="18">
    <source>
        <dbReference type="Proteomes" id="UP000321891"/>
    </source>
</evidence>
<evidence type="ECO:0000256" key="5">
    <source>
        <dbReference type="ARBA" id="ARBA00022692"/>
    </source>
</evidence>
<evidence type="ECO:0000313" key="17">
    <source>
        <dbReference type="Proteomes" id="UP000032671"/>
    </source>
</evidence>
<feature type="domain" description="GspD-like N0" evidence="14">
    <location>
        <begin position="81"/>
        <end position="151"/>
    </location>
</feature>
<dbReference type="NCBIfam" id="TIGR02517">
    <property type="entry name" value="type_II_gspD"/>
    <property type="match status" value="1"/>
</dbReference>